<name>B8JEF6_ANAD2</name>
<feature type="domain" description="NfeD-like C-terminal" evidence="6">
    <location>
        <begin position="80"/>
        <end position="138"/>
    </location>
</feature>
<evidence type="ECO:0000256" key="4">
    <source>
        <dbReference type="ARBA" id="ARBA00023136"/>
    </source>
</evidence>
<keyword evidence="2 5" id="KW-0812">Transmembrane</keyword>
<organism evidence="7 8">
    <name type="scientific">Anaeromyxobacter dehalogenans (strain ATCC BAA-258 / DSM 21875 / 2CP-1)</name>
    <dbReference type="NCBI Taxonomy" id="455488"/>
    <lineage>
        <taxon>Bacteria</taxon>
        <taxon>Pseudomonadati</taxon>
        <taxon>Myxococcota</taxon>
        <taxon>Myxococcia</taxon>
        <taxon>Myxococcales</taxon>
        <taxon>Cystobacterineae</taxon>
        <taxon>Anaeromyxobacteraceae</taxon>
        <taxon>Anaeromyxobacter</taxon>
    </lineage>
</organism>
<evidence type="ECO:0000313" key="8">
    <source>
        <dbReference type="Proteomes" id="UP000007089"/>
    </source>
</evidence>
<evidence type="ECO:0000256" key="5">
    <source>
        <dbReference type="SAM" id="Phobius"/>
    </source>
</evidence>
<dbReference type="GO" id="GO:0005886">
    <property type="term" value="C:plasma membrane"/>
    <property type="evidence" value="ECO:0007669"/>
    <property type="project" value="TreeGrafter"/>
</dbReference>
<sequence>MDWWMWVLAGIGLLVVELVTPGGLFALFFGVGALVVAPAAAAGLGRVGQWLLFTAVSLALLATLRRRLQDRLSRRPGGAVDSLVGEEVVLIGDVPAGGEGPAELRGVPWRARAVGGDALRAGQRCRVERVEGVLLWVRAA</sequence>
<feature type="transmembrane region" description="Helical" evidence="5">
    <location>
        <begin position="7"/>
        <end position="35"/>
    </location>
</feature>
<evidence type="ECO:0000256" key="3">
    <source>
        <dbReference type="ARBA" id="ARBA00022989"/>
    </source>
</evidence>
<dbReference type="RefSeq" id="WP_012632286.1">
    <property type="nucleotide sequence ID" value="NC_011891.1"/>
</dbReference>
<feature type="transmembrane region" description="Helical" evidence="5">
    <location>
        <begin position="47"/>
        <end position="64"/>
    </location>
</feature>
<dbReference type="SUPFAM" id="SSF141322">
    <property type="entry name" value="NfeD domain-like"/>
    <property type="match status" value="1"/>
</dbReference>
<dbReference type="Pfam" id="PF01957">
    <property type="entry name" value="NfeD"/>
    <property type="match status" value="1"/>
</dbReference>
<dbReference type="KEGG" id="acp:A2cp1_0931"/>
<gene>
    <name evidence="7" type="ordered locus">A2cp1_0931</name>
</gene>
<evidence type="ECO:0000313" key="7">
    <source>
        <dbReference type="EMBL" id="ACL64282.1"/>
    </source>
</evidence>
<keyword evidence="8" id="KW-1185">Reference proteome</keyword>
<dbReference type="Gene3D" id="2.40.50.140">
    <property type="entry name" value="Nucleic acid-binding proteins"/>
    <property type="match status" value="1"/>
</dbReference>
<evidence type="ECO:0000259" key="6">
    <source>
        <dbReference type="Pfam" id="PF01957"/>
    </source>
</evidence>
<accession>B8JEF6</accession>
<keyword evidence="3 5" id="KW-1133">Transmembrane helix</keyword>
<proteinExistence type="predicted"/>
<dbReference type="AlphaFoldDB" id="B8JEF6"/>
<dbReference type="PANTHER" id="PTHR33507">
    <property type="entry name" value="INNER MEMBRANE PROTEIN YBBJ"/>
    <property type="match status" value="1"/>
</dbReference>
<evidence type="ECO:0000256" key="2">
    <source>
        <dbReference type="ARBA" id="ARBA00022692"/>
    </source>
</evidence>
<dbReference type="EMBL" id="CP001359">
    <property type="protein sequence ID" value="ACL64282.1"/>
    <property type="molecule type" value="Genomic_DNA"/>
</dbReference>
<dbReference type="PANTHER" id="PTHR33507:SF3">
    <property type="entry name" value="INNER MEMBRANE PROTEIN YBBJ"/>
    <property type="match status" value="1"/>
</dbReference>
<dbReference type="InterPro" id="IPR002810">
    <property type="entry name" value="NfeD-like_C"/>
</dbReference>
<reference evidence="7" key="1">
    <citation type="submission" date="2009-01" db="EMBL/GenBank/DDBJ databases">
        <title>Complete sequence of Anaeromyxobacter dehalogenans 2CP-1.</title>
        <authorList>
            <consortium name="US DOE Joint Genome Institute"/>
            <person name="Lucas S."/>
            <person name="Copeland A."/>
            <person name="Lapidus A."/>
            <person name="Glavina del Rio T."/>
            <person name="Dalin E."/>
            <person name="Tice H."/>
            <person name="Bruce D."/>
            <person name="Goodwin L."/>
            <person name="Pitluck S."/>
            <person name="Saunders E."/>
            <person name="Brettin T."/>
            <person name="Detter J.C."/>
            <person name="Han C."/>
            <person name="Larimer F."/>
            <person name="Land M."/>
            <person name="Hauser L."/>
            <person name="Kyrpides N."/>
            <person name="Ovchinnikova G."/>
            <person name="Beliaev A.S."/>
            <person name="Richardson P."/>
        </authorList>
    </citation>
    <scope>NUCLEOTIDE SEQUENCE</scope>
    <source>
        <strain evidence="7">2CP-1</strain>
    </source>
</reference>
<comment type="subcellular location">
    <subcellularLocation>
        <location evidence="1">Membrane</location>
        <topology evidence="1">Multi-pass membrane protein</topology>
    </subcellularLocation>
</comment>
<protein>
    <recommendedName>
        <fullName evidence="6">NfeD-like C-terminal domain-containing protein</fullName>
    </recommendedName>
</protein>
<dbReference type="HOGENOM" id="CLU_116732_2_1_7"/>
<keyword evidence="4 5" id="KW-0472">Membrane</keyword>
<dbReference type="InterPro" id="IPR012340">
    <property type="entry name" value="NA-bd_OB-fold"/>
</dbReference>
<dbReference type="Proteomes" id="UP000007089">
    <property type="component" value="Chromosome"/>
</dbReference>
<evidence type="ECO:0000256" key="1">
    <source>
        <dbReference type="ARBA" id="ARBA00004141"/>
    </source>
</evidence>
<dbReference type="InterPro" id="IPR052165">
    <property type="entry name" value="Membrane_assoc_protease"/>
</dbReference>